<reference evidence="2 3" key="1">
    <citation type="submission" date="2020-03" db="EMBL/GenBank/DDBJ databases">
        <title>Cyclobacterium plantarum sp. nov., a marine bacterium isolated from a coastal-marine wetland.</title>
        <authorList>
            <person name="Sanchez-Porro C."/>
            <person name="Ventosa A."/>
            <person name="Amoozegar M."/>
        </authorList>
    </citation>
    <scope>NUCLEOTIDE SEQUENCE [LARGE SCALE GENOMIC DNA]</scope>
    <source>
        <strain evidence="2 3">GBPx2</strain>
    </source>
</reference>
<evidence type="ECO:0000256" key="1">
    <source>
        <dbReference type="SAM" id="Phobius"/>
    </source>
</evidence>
<dbReference type="EMBL" id="JAANYN010000003">
    <property type="protein sequence ID" value="NHE57163.1"/>
    <property type="molecule type" value="Genomic_DNA"/>
</dbReference>
<dbReference type="Proteomes" id="UP000649799">
    <property type="component" value="Unassembled WGS sequence"/>
</dbReference>
<organism evidence="2 3">
    <name type="scientific">Cyclobacterium plantarum</name>
    <dbReference type="NCBI Taxonomy" id="2716263"/>
    <lineage>
        <taxon>Bacteria</taxon>
        <taxon>Pseudomonadati</taxon>
        <taxon>Bacteroidota</taxon>
        <taxon>Cytophagia</taxon>
        <taxon>Cytophagales</taxon>
        <taxon>Cyclobacteriaceae</taxon>
        <taxon>Cyclobacterium</taxon>
    </lineage>
</organism>
<name>A0ABX0H5T4_9BACT</name>
<evidence type="ECO:0008006" key="4">
    <source>
        <dbReference type="Google" id="ProtNLM"/>
    </source>
</evidence>
<keyword evidence="1" id="KW-0472">Membrane</keyword>
<keyword evidence="1" id="KW-0812">Transmembrane</keyword>
<protein>
    <recommendedName>
        <fullName evidence="4">DUF1573 domain-containing protein</fullName>
    </recommendedName>
</protein>
<evidence type="ECO:0000313" key="2">
    <source>
        <dbReference type="EMBL" id="NHE57163.1"/>
    </source>
</evidence>
<proteinExistence type="predicted"/>
<feature type="transmembrane region" description="Helical" evidence="1">
    <location>
        <begin position="81"/>
        <end position="97"/>
    </location>
</feature>
<keyword evidence="1" id="KW-1133">Transmembrane helix</keyword>
<dbReference type="RefSeq" id="WP_166146391.1">
    <property type="nucleotide sequence ID" value="NZ_JAANYN010000003.1"/>
</dbReference>
<gene>
    <name evidence="2" type="ORF">G9Q97_10090</name>
</gene>
<evidence type="ECO:0000313" key="3">
    <source>
        <dbReference type="Proteomes" id="UP000649799"/>
    </source>
</evidence>
<keyword evidence="3" id="KW-1185">Reference proteome</keyword>
<sequence length="217" mass="24961">MGKSARVKTRIRYSGIGIWSWPSLSVVIQDFFVLKEEERIIRIVKIKTTFLNVFLILSFYKEEVDNVILTIMKRIVVFKRKWIVFFIMIHSTLIVTSCVEDMTISPLETEFQLLDASDNLTISFKEGEDFVFDYRIVNSGNIDVSWEGANDGSIPLFPVFKILNKNDKSLVGSVYDPKLIRFDLDLGRTLTPGEDVVIRVIWLGNLEKTEVTWGGHC</sequence>
<accession>A0ABX0H5T4</accession>
<comment type="caution">
    <text evidence="2">The sequence shown here is derived from an EMBL/GenBank/DDBJ whole genome shotgun (WGS) entry which is preliminary data.</text>
</comment>